<dbReference type="STRING" id="1324350.AOY20_07465"/>
<accession>A0A0N7GXQ7</accession>
<dbReference type="KEGG" id="aei:AOY20_07465"/>
<evidence type="ECO:0000313" key="1">
    <source>
        <dbReference type="EMBL" id="ALH95387.1"/>
    </source>
</evidence>
<dbReference type="OrthoDB" id="5739641at2"/>
<dbReference type="Pfam" id="PF11159">
    <property type="entry name" value="DUF2939"/>
    <property type="match status" value="1"/>
</dbReference>
<dbReference type="Proteomes" id="UP000064939">
    <property type="component" value="Chromosome"/>
</dbReference>
<gene>
    <name evidence="1" type="ORF">AOY20_07465</name>
</gene>
<evidence type="ECO:0000313" key="2">
    <source>
        <dbReference type="Proteomes" id="UP000064939"/>
    </source>
</evidence>
<proteinExistence type="predicted"/>
<dbReference type="RefSeq" id="WP_054581279.1">
    <property type="nucleotide sequence ID" value="NZ_CP012808.1"/>
</dbReference>
<protein>
    <recommendedName>
        <fullName evidence="3">DUF2939 domain-containing protein</fullName>
    </recommendedName>
</protein>
<keyword evidence="2" id="KW-1185">Reference proteome</keyword>
<reference evidence="1 2" key="1">
    <citation type="journal article" date="2015" name="Int. J. Syst. Evol. Microbiol.">
        <title>Acinetobacter equi sp. nov. isolated from horse faeces.</title>
        <authorList>
            <person name="Poppel M.T."/>
            <person name="Skiebe E."/>
            <person name="Laue M."/>
            <person name="Bergmann H."/>
            <person name="Ebersberger I."/>
            <person name="Garn T."/>
            <person name="Fruth A."/>
            <person name="Baumgardt S."/>
            <person name="Busse H.J."/>
            <person name="Wilharm G."/>
        </authorList>
    </citation>
    <scope>NUCLEOTIDE SEQUENCE [LARGE SCALE GENOMIC DNA]</scope>
    <source>
        <strain evidence="1 2">114</strain>
    </source>
</reference>
<sequence>MKKFITVIILLFSIVLISWIGSAYWSLYQIMQAVENNQPEKLHKYINFPRVQQSLTLQIEEKFVEAMGFDNVSNRYTVLGKKINSLISHQLVENLVTPESICSLMQGNLLHDSYLKELNYLIESHNSINLLNGKKNTNLDKQIVTNTDKKILKISILAWNKFIVYFDLKNKYTTKVTLQPFDWTWKVVDISIPIIKY</sequence>
<name>A0A0N7GXQ7_9GAMM</name>
<organism evidence="1 2">
    <name type="scientific">Acinetobacter equi</name>
    <dbReference type="NCBI Taxonomy" id="1324350"/>
    <lineage>
        <taxon>Bacteria</taxon>
        <taxon>Pseudomonadati</taxon>
        <taxon>Pseudomonadota</taxon>
        <taxon>Gammaproteobacteria</taxon>
        <taxon>Moraxellales</taxon>
        <taxon>Moraxellaceae</taxon>
        <taxon>Acinetobacter</taxon>
    </lineage>
</organism>
<dbReference type="AlphaFoldDB" id="A0A0N7GXQ7"/>
<dbReference type="InterPro" id="IPR021330">
    <property type="entry name" value="DUF2939"/>
</dbReference>
<evidence type="ECO:0008006" key="3">
    <source>
        <dbReference type="Google" id="ProtNLM"/>
    </source>
</evidence>
<dbReference type="EMBL" id="CP012808">
    <property type="protein sequence ID" value="ALH95387.1"/>
    <property type="molecule type" value="Genomic_DNA"/>
</dbReference>